<proteinExistence type="predicted"/>
<dbReference type="AlphaFoldDB" id="A0A4Q0YTS8"/>
<dbReference type="PANTHER" id="PTHR45947:SF3">
    <property type="entry name" value="SULFOQUINOVOSYL TRANSFERASE SQD2"/>
    <property type="match status" value="1"/>
</dbReference>
<dbReference type="InterPro" id="IPR050194">
    <property type="entry name" value="Glycosyltransferase_grp1"/>
</dbReference>
<dbReference type="InterPro" id="IPR001296">
    <property type="entry name" value="Glyco_trans_1"/>
</dbReference>
<protein>
    <recommendedName>
        <fullName evidence="1">Glycosyl transferase family 1 domain-containing protein</fullName>
    </recommendedName>
</protein>
<dbReference type="EMBL" id="PEIB01000001">
    <property type="protein sequence ID" value="RXJ74692.1"/>
    <property type="molecule type" value="Genomic_DNA"/>
</dbReference>
<dbReference type="Pfam" id="PF00534">
    <property type="entry name" value="Glycos_transf_1"/>
    <property type="match status" value="1"/>
</dbReference>
<name>A0A4Q0YTS8_9GAMM</name>
<reference evidence="2 3" key="1">
    <citation type="submission" date="2017-10" db="EMBL/GenBank/DDBJ databases">
        <title>Nyctiphanis sp. nov., isolated from the stomach of the euphausiid Nyctiphanes simplex (Hansen, 1911) in the Gulf of California.</title>
        <authorList>
            <person name="Gomez-Gil B."/>
            <person name="Aguilar-Mendez M."/>
            <person name="Lopez-Cortes A."/>
            <person name="Gomez-Gutierrez J."/>
            <person name="Roque A."/>
            <person name="Lang E."/>
            <person name="Gonzalez-Castillo A."/>
        </authorList>
    </citation>
    <scope>NUCLEOTIDE SEQUENCE [LARGE SCALE GENOMIC DNA]</scope>
    <source>
        <strain evidence="2 3">CAIM 600</strain>
    </source>
</reference>
<dbReference type="GO" id="GO:0016757">
    <property type="term" value="F:glycosyltransferase activity"/>
    <property type="evidence" value="ECO:0007669"/>
    <property type="project" value="InterPro"/>
</dbReference>
<dbReference type="CDD" id="cd03801">
    <property type="entry name" value="GT4_PimA-like"/>
    <property type="match status" value="1"/>
</dbReference>
<evidence type="ECO:0000313" key="3">
    <source>
        <dbReference type="Proteomes" id="UP000290287"/>
    </source>
</evidence>
<dbReference type="SUPFAM" id="SSF53756">
    <property type="entry name" value="UDP-Glycosyltransferase/glycogen phosphorylase"/>
    <property type="match status" value="1"/>
</dbReference>
<sequence length="384" mass="43404">MRILACLSEAYVKNCDNYYAKPTSALFLQEVFGKDNIFVVSPYEDGSPPTGWSSHVSSKNFFGVPKFDSIKSFVLRSIRDPSYLKRYIHRCNEIIDNQECDFVWVRNPSLGSLIFALCALKKDKKLVNHMCANAMQGWKNDKYSKKEKILGLAFSFVIRYLAKKISSHRNTINLCTGDVLYKFCKKFSVNTHQFVDLLVQPNQILLGDSSNTICSSFLFIGRLQADKGIFELCEAFSSPELKNLSLSVAGDGSEYAYLKSKYKNVEFLGQISHSELSNVINRTDCIVVPSKNSYEGFPRVIMEAWSYGKPVIVSDAGGVKAFVIDKENCLLLKSVSKQSITKAVKCIHQDTALYKELASGARDMKHVSDKNYWFSVLENVIYEK</sequence>
<dbReference type="OrthoDB" id="9062832at2"/>
<evidence type="ECO:0000259" key="1">
    <source>
        <dbReference type="Pfam" id="PF00534"/>
    </source>
</evidence>
<keyword evidence="3" id="KW-1185">Reference proteome</keyword>
<dbReference type="Gene3D" id="3.40.50.2000">
    <property type="entry name" value="Glycogen Phosphorylase B"/>
    <property type="match status" value="2"/>
</dbReference>
<dbReference type="RefSeq" id="WP_129120583.1">
    <property type="nucleotide sequence ID" value="NZ_PEIB01000001.1"/>
</dbReference>
<organism evidence="2 3">
    <name type="scientific">Veronia nyctiphanis</name>
    <dbReference type="NCBI Taxonomy" id="1278244"/>
    <lineage>
        <taxon>Bacteria</taxon>
        <taxon>Pseudomonadati</taxon>
        <taxon>Pseudomonadota</taxon>
        <taxon>Gammaproteobacteria</taxon>
        <taxon>Vibrionales</taxon>
        <taxon>Vibrionaceae</taxon>
        <taxon>Veronia</taxon>
    </lineage>
</organism>
<feature type="domain" description="Glycosyl transferase family 1" evidence="1">
    <location>
        <begin position="217"/>
        <end position="363"/>
    </location>
</feature>
<gene>
    <name evidence="2" type="ORF">CS022_00095</name>
</gene>
<comment type="caution">
    <text evidence="2">The sequence shown here is derived from an EMBL/GenBank/DDBJ whole genome shotgun (WGS) entry which is preliminary data.</text>
</comment>
<accession>A0A4Q0YTS8</accession>
<evidence type="ECO:0000313" key="2">
    <source>
        <dbReference type="EMBL" id="RXJ74692.1"/>
    </source>
</evidence>
<dbReference type="PANTHER" id="PTHR45947">
    <property type="entry name" value="SULFOQUINOVOSYL TRANSFERASE SQD2"/>
    <property type="match status" value="1"/>
</dbReference>
<dbReference type="Proteomes" id="UP000290287">
    <property type="component" value="Unassembled WGS sequence"/>
</dbReference>